<comment type="caution">
    <text evidence="2">The sequence shown here is derived from an EMBL/GenBank/DDBJ whole genome shotgun (WGS) entry which is preliminary data.</text>
</comment>
<dbReference type="OrthoDB" id="9870123at2"/>
<dbReference type="Proteomes" id="UP000318825">
    <property type="component" value="Unassembled WGS sequence"/>
</dbReference>
<protein>
    <submittedName>
        <fullName evidence="2">Uncharacterized protein</fullName>
    </submittedName>
</protein>
<sequence length="112" mass="12196">MRYSSSLRATILAATIAALGMSAQAGPMPTHTATTMTSMVQKNTTDVRWGGGGYRGAGSYGGYYDDYPAYGYASVSYYDERYCLPPLVVMPATRVQSQYLGVKPSERLPWTD</sequence>
<proteinExistence type="predicted"/>
<accession>A0A4Y3WDL9</accession>
<feature type="chain" id="PRO_5021427326" evidence="1">
    <location>
        <begin position="26"/>
        <end position="112"/>
    </location>
</feature>
<name>A0A4Y3WDL9_NITWI</name>
<evidence type="ECO:0000256" key="1">
    <source>
        <dbReference type="SAM" id="SignalP"/>
    </source>
</evidence>
<gene>
    <name evidence="2" type="ORF">NWI01_21430</name>
</gene>
<organism evidence="2 3">
    <name type="scientific">Nitrobacter winogradskyi</name>
    <name type="common">Nitrobacter agilis</name>
    <dbReference type="NCBI Taxonomy" id="913"/>
    <lineage>
        <taxon>Bacteria</taxon>
        <taxon>Pseudomonadati</taxon>
        <taxon>Pseudomonadota</taxon>
        <taxon>Alphaproteobacteria</taxon>
        <taxon>Hyphomicrobiales</taxon>
        <taxon>Nitrobacteraceae</taxon>
        <taxon>Nitrobacter</taxon>
    </lineage>
</organism>
<keyword evidence="1" id="KW-0732">Signal</keyword>
<feature type="signal peptide" evidence="1">
    <location>
        <begin position="1"/>
        <end position="25"/>
    </location>
</feature>
<dbReference type="RefSeq" id="WP_141383885.1">
    <property type="nucleotide sequence ID" value="NZ_BJNF01000057.1"/>
</dbReference>
<dbReference type="EMBL" id="BJNF01000057">
    <property type="protein sequence ID" value="GEC16251.1"/>
    <property type="molecule type" value="Genomic_DNA"/>
</dbReference>
<evidence type="ECO:0000313" key="2">
    <source>
        <dbReference type="EMBL" id="GEC16251.1"/>
    </source>
</evidence>
<dbReference type="AlphaFoldDB" id="A0A4Y3WDL9"/>
<evidence type="ECO:0000313" key="3">
    <source>
        <dbReference type="Proteomes" id="UP000318825"/>
    </source>
</evidence>
<reference evidence="2 3" key="1">
    <citation type="submission" date="2019-06" db="EMBL/GenBank/DDBJ databases">
        <title>Whole genome shotgun sequence of Nitrobacter winogradskyi NBRC 14297.</title>
        <authorList>
            <person name="Hosoyama A."/>
            <person name="Uohara A."/>
            <person name="Ohji S."/>
            <person name="Ichikawa N."/>
        </authorList>
    </citation>
    <scope>NUCLEOTIDE SEQUENCE [LARGE SCALE GENOMIC DNA]</scope>
    <source>
        <strain evidence="2 3">NBRC 14297</strain>
    </source>
</reference>